<dbReference type="InterPro" id="IPR050095">
    <property type="entry name" value="ECF_ABC_transporter_ATP-bd"/>
</dbReference>
<dbReference type="SUPFAM" id="SSF90123">
    <property type="entry name" value="ABC transporter transmembrane region"/>
    <property type="match status" value="1"/>
</dbReference>
<evidence type="ECO:0000256" key="7">
    <source>
        <dbReference type="ARBA" id="ARBA00023136"/>
    </source>
</evidence>
<dbReference type="PANTHER" id="PTHR43553">
    <property type="entry name" value="HEAVY METAL TRANSPORTER"/>
    <property type="match status" value="1"/>
</dbReference>
<dbReference type="GO" id="GO:0015833">
    <property type="term" value="P:peptide transport"/>
    <property type="evidence" value="ECO:0007669"/>
    <property type="project" value="InterPro"/>
</dbReference>
<comment type="subcellular location">
    <subcellularLocation>
        <location evidence="1">Cell membrane</location>
        <topology evidence="1">Multi-pass membrane protein</topology>
    </subcellularLocation>
</comment>
<feature type="transmembrane region" description="Helical" evidence="8">
    <location>
        <begin position="12"/>
        <end position="36"/>
    </location>
</feature>
<dbReference type="GO" id="GO:1904680">
    <property type="term" value="F:peptide transmembrane transporter activity"/>
    <property type="evidence" value="ECO:0007669"/>
    <property type="project" value="InterPro"/>
</dbReference>
<dbReference type="GO" id="GO:0005524">
    <property type="term" value="F:ATP binding"/>
    <property type="evidence" value="ECO:0007669"/>
    <property type="project" value="UniProtKB-KW"/>
</dbReference>
<keyword evidence="4" id="KW-0547">Nucleotide-binding</keyword>
<feature type="transmembrane region" description="Helical" evidence="8">
    <location>
        <begin position="155"/>
        <end position="171"/>
    </location>
</feature>
<keyword evidence="2" id="KW-0813">Transport</keyword>
<evidence type="ECO:0000259" key="10">
    <source>
        <dbReference type="PROSITE" id="PS50929"/>
    </source>
</evidence>
<dbReference type="InterPro" id="IPR003439">
    <property type="entry name" value="ABC_transporter-like_ATP-bd"/>
</dbReference>
<dbReference type="InterPro" id="IPR015856">
    <property type="entry name" value="ABC_transpr_CbiO/EcfA_su"/>
</dbReference>
<dbReference type="InterPro" id="IPR027417">
    <property type="entry name" value="P-loop_NTPase"/>
</dbReference>
<organism evidence="11 12">
    <name type="scientific">Roseibium marinum</name>
    <dbReference type="NCBI Taxonomy" id="281252"/>
    <lineage>
        <taxon>Bacteria</taxon>
        <taxon>Pseudomonadati</taxon>
        <taxon>Pseudomonadota</taxon>
        <taxon>Alphaproteobacteria</taxon>
        <taxon>Hyphomicrobiales</taxon>
        <taxon>Stappiaceae</taxon>
        <taxon>Roseibium</taxon>
    </lineage>
</organism>
<dbReference type="InterPro" id="IPR003593">
    <property type="entry name" value="AAA+_ATPase"/>
</dbReference>
<dbReference type="Proteomes" id="UP000236959">
    <property type="component" value="Unassembled WGS sequence"/>
</dbReference>
<dbReference type="GO" id="GO:0140359">
    <property type="term" value="F:ABC-type transporter activity"/>
    <property type="evidence" value="ECO:0007669"/>
    <property type="project" value="InterPro"/>
</dbReference>
<reference evidence="11 12" key="1">
    <citation type="submission" date="2018-01" db="EMBL/GenBank/DDBJ databases">
        <title>Genomic Encyclopedia of Archaeal and Bacterial Type Strains, Phase II (KMG-II): from individual species to whole genera.</title>
        <authorList>
            <person name="Goeker M."/>
        </authorList>
    </citation>
    <scope>NUCLEOTIDE SEQUENCE [LARGE SCALE GENOMIC DNA]</scope>
    <source>
        <strain evidence="11 12">DSM 17023</strain>
    </source>
</reference>
<dbReference type="Gene3D" id="3.40.50.300">
    <property type="entry name" value="P-loop containing nucleotide triphosphate hydrolases"/>
    <property type="match status" value="1"/>
</dbReference>
<dbReference type="SUPFAM" id="SSF52540">
    <property type="entry name" value="P-loop containing nucleoside triphosphate hydrolases"/>
    <property type="match status" value="1"/>
</dbReference>
<protein>
    <submittedName>
        <fullName evidence="11">Putative ATP-binding cassette transporter</fullName>
    </submittedName>
</protein>
<dbReference type="PROSITE" id="PS50893">
    <property type="entry name" value="ABC_TRANSPORTER_2"/>
    <property type="match status" value="1"/>
</dbReference>
<keyword evidence="12" id="KW-1185">Reference proteome</keyword>
<dbReference type="Pfam" id="PF00005">
    <property type="entry name" value="ABC_tran"/>
    <property type="match status" value="1"/>
</dbReference>
<evidence type="ECO:0000256" key="2">
    <source>
        <dbReference type="ARBA" id="ARBA00022448"/>
    </source>
</evidence>
<dbReference type="PROSITE" id="PS50929">
    <property type="entry name" value="ABC_TM1F"/>
    <property type="match status" value="1"/>
</dbReference>
<dbReference type="SMART" id="SM00382">
    <property type="entry name" value="AAA"/>
    <property type="match status" value="1"/>
</dbReference>
<dbReference type="Gene3D" id="1.20.1560.10">
    <property type="entry name" value="ABC transporter type 1, transmembrane domain"/>
    <property type="match status" value="1"/>
</dbReference>
<comment type="caution">
    <text evidence="11">The sequence shown here is derived from an EMBL/GenBank/DDBJ whole genome shotgun (WGS) entry which is preliminary data.</text>
</comment>
<dbReference type="InterPro" id="IPR036640">
    <property type="entry name" value="ABC1_TM_sf"/>
</dbReference>
<evidence type="ECO:0000256" key="4">
    <source>
        <dbReference type="ARBA" id="ARBA00022741"/>
    </source>
</evidence>
<dbReference type="GO" id="GO:0043190">
    <property type="term" value="C:ATP-binding cassette (ABC) transporter complex"/>
    <property type="evidence" value="ECO:0007669"/>
    <property type="project" value="TreeGrafter"/>
</dbReference>
<feature type="transmembrane region" description="Helical" evidence="8">
    <location>
        <begin position="51"/>
        <end position="69"/>
    </location>
</feature>
<feature type="domain" description="ABC transporter" evidence="9">
    <location>
        <begin position="336"/>
        <end position="551"/>
    </location>
</feature>
<evidence type="ECO:0000256" key="6">
    <source>
        <dbReference type="ARBA" id="ARBA00022989"/>
    </source>
</evidence>
<evidence type="ECO:0000313" key="11">
    <source>
        <dbReference type="EMBL" id="POF30624.1"/>
    </source>
</evidence>
<proteinExistence type="predicted"/>
<evidence type="ECO:0000256" key="3">
    <source>
        <dbReference type="ARBA" id="ARBA00022692"/>
    </source>
</evidence>
<accession>A0A2S3USI4</accession>
<dbReference type="InterPro" id="IPR005898">
    <property type="entry name" value="Cyc_pep_transpt_SyrD/YojI"/>
</dbReference>
<feature type="transmembrane region" description="Helical" evidence="8">
    <location>
        <begin position="239"/>
        <end position="261"/>
    </location>
</feature>
<dbReference type="CDD" id="cd03225">
    <property type="entry name" value="ABC_cobalt_CbiO_domain1"/>
    <property type="match status" value="1"/>
</dbReference>
<evidence type="ECO:0000313" key="12">
    <source>
        <dbReference type="Proteomes" id="UP000236959"/>
    </source>
</evidence>
<dbReference type="InterPro" id="IPR011527">
    <property type="entry name" value="ABC1_TM_dom"/>
</dbReference>
<dbReference type="NCBIfam" id="TIGR01194">
    <property type="entry name" value="cyc_pep_trnsptr"/>
    <property type="match status" value="1"/>
</dbReference>
<dbReference type="OrthoDB" id="9760776at2"/>
<dbReference type="PANTHER" id="PTHR43553:SF11">
    <property type="entry name" value="ABC TRANSPORTER ATP-BINDING_PERMEASE PROTEIN YOJI"/>
    <property type="match status" value="1"/>
</dbReference>
<dbReference type="AlphaFoldDB" id="A0A2S3USI4"/>
<feature type="transmembrane region" description="Helical" evidence="8">
    <location>
        <begin position="273"/>
        <end position="294"/>
    </location>
</feature>
<dbReference type="GO" id="GO:0016887">
    <property type="term" value="F:ATP hydrolysis activity"/>
    <property type="evidence" value="ECO:0007669"/>
    <property type="project" value="InterPro"/>
</dbReference>
<evidence type="ECO:0000256" key="5">
    <source>
        <dbReference type="ARBA" id="ARBA00022840"/>
    </source>
</evidence>
<keyword evidence="5 11" id="KW-0067">ATP-binding</keyword>
<evidence type="ECO:0000256" key="1">
    <source>
        <dbReference type="ARBA" id="ARBA00004651"/>
    </source>
</evidence>
<dbReference type="EMBL" id="PPCN01000006">
    <property type="protein sequence ID" value="POF30624.1"/>
    <property type="molecule type" value="Genomic_DNA"/>
</dbReference>
<name>A0A2S3USI4_9HYPH</name>
<evidence type="ECO:0000259" key="9">
    <source>
        <dbReference type="PROSITE" id="PS50893"/>
    </source>
</evidence>
<dbReference type="RefSeq" id="WP_103223329.1">
    <property type="nucleotide sequence ID" value="NZ_PPCN01000006.1"/>
</dbReference>
<feature type="transmembrane region" description="Helical" evidence="8">
    <location>
        <begin position="129"/>
        <end position="149"/>
    </location>
</feature>
<feature type="domain" description="ABC transmembrane type-1" evidence="10">
    <location>
        <begin position="17"/>
        <end position="295"/>
    </location>
</feature>
<keyword evidence="3 8" id="KW-0812">Transmembrane</keyword>
<gene>
    <name evidence="11" type="ORF">CLV41_106238</name>
</gene>
<evidence type="ECO:0000256" key="8">
    <source>
        <dbReference type="SAM" id="Phobius"/>
    </source>
</evidence>
<keyword evidence="7 8" id="KW-0472">Membrane</keyword>
<keyword evidence="6 8" id="KW-1133">Transmembrane helix</keyword>
<sequence length="551" mass="60653">MQLFALLTRTAALPLKALIIIAAGSSLFNVGIMILVNRAAQDIAADGVDDVNWLMAGLFCAAIAFYLVFELRLLSRFAVLVEDAIHAVRCDIIQLLRDLNLADRDRIGDAELYDVVTQASDTISQNSQYIAIAFRSAILVVAILAYIFVTSKTTFVMLTFAIGLAGFVYMRRGQRVMQSHMSVAQDDQRMFDRITDQLDGWKEVRMLRPRRIELADAFNASVDRAAEGRITVQNASFDLYIFGQLALFILLGVVVFVVPSYTDISTGNLAKTATAVLFIIGPIGIIIQAVAVLGSAEASAARILNLENRLEEFSSATDSRKPVNPKAFAGFSRISLEAAEYEYTAESGVEPFHLGPVALHVDRGEILFISGGNGSGKSTLMRILTGLYAPSAGQLTVDGRTIGAVNRRDYRALIASVLSNYHLFPELFGLRDVSKDAVMEQLRYFELDDVVGMENNRFVTLDLSTGQKKRLALVVALLEDRPVLVLDEWAADQDPQFRKKFYRELLPRLKAQGKTIIAVTHDDAYFDLADRRVHLSEGMQIEAGPAPAAEA</sequence>